<dbReference type="GO" id="GO:0003824">
    <property type="term" value="F:catalytic activity"/>
    <property type="evidence" value="ECO:0007669"/>
    <property type="project" value="InterPro"/>
</dbReference>
<gene>
    <name evidence="1" type="ORF">BSQ50_04035</name>
</gene>
<evidence type="ECO:0000313" key="1">
    <source>
        <dbReference type="EMBL" id="AUJ31801.1"/>
    </source>
</evidence>
<keyword evidence="2" id="KW-1185">Reference proteome</keyword>
<dbReference type="SUPFAM" id="SSF56059">
    <property type="entry name" value="Glutathione synthetase ATP-binding domain-like"/>
    <property type="match status" value="1"/>
</dbReference>
<dbReference type="Gene3D" id="3.30.590.20">
    <property type="match status" value="2"/>
</dbReference>
<evidence type="ECO:0000313" key="2">
    <source>
        <dbReference type="Proteomes" id="UP000324497"/>
    </source>
</evidence>
<dbReference type="EMBL" id="CP018180">
    <property type="protein sequence ID" value="AUJ31801.1"/>
    <property type="molecule type" value="Genomic_DNA"/>
</dbReference>
<dbReference type="RefSeq" id="WP_148126477.1">
    <property type="nucleotide sequence ID" value="NZ_CP018180.1"/>
</dbReference>
<dbReference type="AlphaFoldDB" id="A0A3S6QUH5"/>
<protein>
    <submittedName>
        <fullName evidence="1">Uncharacterized protein</fullName>
    </submittedName>
</protein>
<proteinExistence type="predicted"/>
<organism evidence="1 2">
    <name type="scientific">Liquorilactobacillus nagelii</name>
    <dbReference type="NCBI Taxonomy" id="82688"/>
    <lineage>
        <taxon>Bacteria</taxon>
        <taxon>Bacillati</taxon>
        <taxon>Bacillota</taxon>
        <taxon>Bacilli</taxon>
        <taxon>Lactobacillales</taxon>
        <taxon>Lactobacillaceae</taxon>
        <taxon>Liquorilactobacillus</taxon>
    </lineage>
</organism>
<dbReference type="KEGG" id="lng:BSQ50_04035"/>
<dbReference type="Proteomes" id="UP000324497">
    <property type="component" value="Chromosome"/>
</dbReference>
<dbReference type="InterPro" id="IPR014746">
    <property type="entry name" value="Gln_synth/guanido_kin_cat_dom"/>
</dbReference>
<dbReference type="SUPFAM" id="SSF55931">
    <property type="entry name" value="Glutamine synthetase/guanido kinase"/>
    <property type="match status" value="1"/>
</dbReference>
<sequence>MEFDDFGNWLKKNGYLSAAMRLRWQLTVSRQVCQQNGETVNLANLLPDAVGENVSWTTATDILLLKTPNWVSQKGVLQRLELTTQLLLQTLNNKYYLKPQTSLNAADKGITLRWQLPEALLQQSYQEKFKVLGVNYLTYRSQTYLKILQQLNKYQWIFRYLTAATPQGTGKIHRSDFWQQQFTAKNRQIVKVPQSVTASDWQNFSFQPILSQMRVGQQIVEIVGGIETTGMELNPFYSSGVNPASLRLLKLLTAYFWSSPGLPAANIDVDLQHSNKLTRQVVLGNPFAGVPELKTAIKLLNHLADFSKIAASSQNLADDFEYWRLALVDGSQNLSGRIVRQLGNNSLKLNQLAQKNQTKMLVEWQQEKLLDHNSAELLTAAFSQGKPFQIISPAEHLVEIAGHLIGDGLLTDSTGNLGQRCWKNRQLANQLAAAAGWQVPAQWLIQNKTEFQQKYPNFAKVAVAIKGQHYTGSQVFRLPPSTKFLWQQIKQVLQNDAGCLIEQAQPGTCYRILIAGGQPLSVLERLPQQIVGDGHSTIQQLIRKKQELFRQQQRDFPFQTIESTVIDLQGQQLTTVLPRGTQLLLRFDSSYQTGEEYLEMFSEIDPSYLPVLQKLAADLQVVNGVLDVIIPNLYVKFRRHTPNQLIFLNAHQTTDLRIFKQLKIGEPRPIAKLILNQLIKK</sequence>
<name>A0A3S6QUH5_9LACO</name>
<accession>A0A3S6QUH5</accession>
<reference evidence="1 2" key="1">
    <citation type="submission" date="2016-11" db="EMBL/GenBank/DDBJ databases">
        <title>Interaction between Lactobacillus species and yeast in water kefir.</title>
        <authorList>
            <person name="Behr J."/>
            <person name="Xu D."/>
            <person name="Vogel R.F."/>
        </authorList>
    </citation>
    <scope>NUCLEOTIDE SEQUENCE [LARGE SCALE GENOMIC DNA]</scope>
    <source>
        <strain evidence="1 2">TMW 1.1827</strain>
    </source>
</reference>